<dbReference type="Pfam" id="PF00005">
    <property type="entry name" value="ABC_tran"/>
    <property type="match status" value="1"/>
</dbReference>
<dbReference type="InterPro" id="IPR003439">
    <property type="entry name" value="ABC_transporter-like_ATP-bd"/>
</dbReference>
<proteinExistence type="inferred from homology"/>
<dbReference type="CDD" id="cd03255">
    <property type="entry name" value="ABC_MJ0796_LolCDE_FtsE"/>
    <property type="match status" value="1"/>
</dbReference>
<evidence type="ECO:0000313" key="6">
    <source>
        <dbReference type="EMBL" id="SKA61872.1"/>
    </source>
</evidence>
<dbReference type="SMART" id="SM00382">
    <property type="entry name" value="AAA"/>
    <property type="match status" value="1"/>
</dbReference>
<dbReference type="InterPro" id="IPR027417">
    <property type="entry name" value="P-loop_NTPase"/>
</dbReference>
<name>A0A1T4VAD5_9FIRM</name>
<dbReference type="STRING" id="39495.SAMN02745111_00584"/>
<evidence type="ECO:0000256" key="2">
    <source>
        <dbReference type="ARBA" id="ARBA00022448"/>
    </source>
</evidence>
<sequence>MGKDKEKKEVVIKTDKLSKSFSIEGKQQHIIKNMDLEIYKGDFTVIMGPSGAGKSTLLYALSGMDKPSLGKIIYDGEDISKMNDDALAVFRRKHCGFVFQQIHLVENLSIMDNAISTGMLTGQKQKCLAKKAAELFEKVGLDEKLHKKFPAQLSGGEAQRAAVVRAVINNPMVVFADEPTGALNSAGVKAVLDILTDINEEGQSVVMVTHDMKSARRGNRILYIQDGGIIGECNLGRYVTGDKERHEKVRKFLGEMGW</sequence>
<dbReference type="Proteomes" id="UP000190814">
    <property type="component" value="Unassembled WGS sequence"/>
</dbReference>
<dbReference type="OrthoDB" id="9802264at2"/>
<dbReference type="PANTHER" id="PTHR42798:SF7">
    <property type="entry name" value="ALPHA-D-RIBOSE 1-METHYLPHOSPHONATE 5-TRIPHOSPHATE SYNTHASE SUBUNIT PHNL"/>
    <property type="match status" value="1"/>
</dbReference>
<protein>
    <submittedName>
        <fullName evidence="6">Putative ABC transport system ATP-binding protein</fullName>
    </submittedName>
</protein>
<dbReference type="PANTHER" id="PTHR42798">
    <property type="entry name" value="LIPOPROTEIN-RELEASING SYSTEM ATP-BINDING PROTEIN LOLD"/>
    <property type="match status" value="1"/>
</dbReference>
<organism evidence="6 7">
    <name type="scientific">Eubacterium uniforme</name>
    <dbReference type="NCBI Taxonomy" id="39495"/>
    <lineage>
        <taxon>Bacteria</taxon>
        <taxon>Bacillati</taxon>
        <taxon>Bacillota</taxon>
        <taxon>Clostridia</taxon>
        <taxon>Eubacteriales</taxon>
        <taxon>Eubacteriaceae</taxon>
        <taxon>Eubacterium</taxon>
    </lineage>
</organism>
<dbReference type="Gene3D" id="3.40.50.300">
    <property type="entry name" value="P-loop containing nucleotide triphosphate hydrolases"/>
    <property type="match status" value="1"/>
</dbReference>
<accession>A0A1T4VAD5</accession>
<keyword evidence="3" id="KW-0547">Nucleotide-binding</keyword>
<feature type="domain" description="ABC transporter" evidence="5">
    <location>
        <begin position="12"/>
        <end position="251"/>
    </location>
</feature>
<keyword evidence="7" id="KW-1185">Reference proteome</keyword>
<dbReference type="RefSeq" id="WP_078765471.1">
    <property type="nucleotide sequence ID" value="NZ_FUXZ01000003.1"/>
</dbReference>
<keyword evidence="4 6" id="KW-0067">ATP-binding</keyword>
<comment type="similarity">
    <text evidence="1">Belongs to the ABC transporter superfamily.</text>
</comment>
<dbReference type="GO" id="GO:0016887">
    <property type="term" value="F:ATP hydrolysis activity"/>
    <property type="evidence" value="ECO:0007669"/>
    <property type="project" value="InterPro"/>
</dbReference>
<keyword evidence="2" id="KW-0813">Transport</keyword>
<dbReference type="EMBL" id="FUXZ01000003">
    <property type="protein sequence ID" value="SKA61872.1"/>
    <property type="molecule type" value="Genomic_DNA"/>
</dbReference>
<evidence type="ECO:0000313" key="7">
    <source>
        <dbReference type="Proteomes" id="UP000190814"/>
    </source>
</evidence>
<gene>
    <name evidence="6" type="ORF">SAMN02745111_00584</name>
</gene>
<dbReference type="InterPro" id="IPR017911">
    <property type="entry name" value="MacB-like_ATP-bd"/>
</dbReference>
<dbReference type="InterPro" id="IPR017871">
    <property type="entry name" value="ABC_transporter-like_CS"/>
</dbReference>
<dbReference type="AlphaFoldDB" id="A0A1T4VAD5"/>
<evidence type="ECO:0000256" key="3">
    <source>
        <dbReference type="ARBA" id="ARBA00022741"/>
    </source>
</evidence>
<dbReference type="InterPro" id="IPR003593">
    <property type="entry name" value="AAA+_ATPase"/>
</dbReference>
<evidence type="ECO:0000256" key="1">
    <source>
        <dbReference type="ARBA" id="ARBA00005417"/>
    </source>
</evidence>
<reference evidence="6 7" key="1">
    <citation type="submission" date="2017-02" db="EMBL/GenBank/DDBJ databases">
        <authorList>
            <person name="Peterson S.W."/>
        </authorList>
    </citation>
    <scope>NUCLEOTIDE SEQUENCE [LARGE SCALE GENOMIC DNA]</scope>
    <source>
        <strain evidence="6 7">ATCC 35992</strain>
    </source>
</reference>
<evidence type="ECO:0000259" key="5">
    <source>
        <dbReference type="PROSITE" id="PS50893"/>
    </source>
</evidence>
<evidence type="ECO:0000256" key="4">
    <source>
        <dbReference type="ARBA" id="ARBA00022840"/>
    </source>
</evidence>
<dbReference type="PROSITE" id="PS00211">
    <property type="entry name" value="ABC_TRANSPORTER_1"/>
    <property type="match status" value="1"/>
</dbReference>
<dbReference type="PROSITE" id="PS50893">
    <property type="entry name" value="ABC_TRANSPORTER_2"/>
    <property type="match status" value="1"/>
</dbReference>
<dbReference type="SUPFAM" id="SSF52540">
    <property type="entry name" value="P-loop containing nucleoside triphosphate hydrolases"/>
    <property type="match status" value="1"/>
</dbReference>
<dbReference type="GO" id="GO:0005524">
    <property type="term" value="F:ATP binding"/>
    <property type="evidence" value="ECO:0007669"/>
    <property type="project" value="UniProtKB-KW"/>
</dbReference>